<organism evidence="2 3">
    <name type="scientific">Microcystis viridis NIES-102</name>
    <dbReference type="NCBI Taxonomy" id="213615"/>
    <lineage>
        <taxon>Bacteria</taxon>
        <taxon>Bacillati</taxon>
        <taxon>Cyanobacteriota</taxon>
        <taxon>Cyanophyceae</taxon>
        <taxon>Oscillatoriophycideae</taxon>
        <taxon>Chroococcales</taxon>
        <taxon>Microcystaceae</taxon>
        <taxon>Microcystis</taxon>
    </lineage>
</organism>
<sequence length="87" mass="9456">MDDKTTKPEASESEEKKESDFEQESKQAEVWTGKITAFVAHQLRTSAPSLPIVGGSITGILTWLSQHDTVKAIIVGGVTFIVTGFFT</sequence>
<dbReference type="Proteomes" id="UP000278152">
    <property type="component" value="Chromosome"/>
</dbReference>
<dbReference type="EMBL" id="AP019314">
    <property type="protein sequence ID" value="BBH41174.1"/>
    <property type="molecule type" value="Genomic_DNA"/>
</dbReference>
<feature type="region of interest" description="Disordered" evidence="1">
    <location>
        <begin position="1"/>
        <end position="27"/>
    </location>
</feature>
<dbReference type="KEGG" id="mvz:myaer102_37720"/>
<evidence type="ECO:0000313" key="3">
    <source>
        <dbReference type="Proteomes" id="UP000278152"/>
    </source>
</evidence>
<proteinExistence type="predicted"/>
<protein>
    <submittedName>
        <fullName evidence="2">Uncharacterized protein</fullName>
    </submittedName>
</protein>
<dbReference type="AlphaFoldDB" id="A0A3G9K2M1"/>
<evidence type="ECO:0000313" key="2">
    <source>
        <dbReference type="EMBL" id="BBH41174.1"/>
    </source>
</evidence>
<reference evidence="2 3" key="1">
    <citation type="submission" date="2018-11" db="EMBL/GenBank/DDBJ databases">
        <title>Complete genome sequence of Microcystis aeruginosa NIES-102.</title>
        <authorList>
            <person name="Yamaguchi H."/>
            <person name="Suzuki S."/>
            <person name="Kawachi M."/>
        </authorList>
    </citation>
    <scope>NUCLEOTIDE SEQUENCE [LARGE SCALE GENOMIC DNA]</scope>
    <source>
        <strain evidence="2 3">NIES-102</strain>
    </source>
</reference>
<dbReference type="RefSeq" id="WP_012263966.1">
    <property type="nucleotide sequence ID" value="NZ_AP019314.1"/>
</dbReference>
<accession>A0A3G9K2M1</accession>
<name>A0A3G9K2M1_MICVR</name>
<gene>
    <name evidence="2" type="ORF">myaer102_37720</name>
</gene>
<evidence type="ECO:0000256" key="1">
    <source>
        <dbReference type="SAM" id="MobiDB-lite"/>
    </source>
</evidence>